<sequence>MKQHQPATTIRAAFRNAVLAWIVAPGNYQQWRIERKVKVANEILTTVESAGNYGRTTADIELMVKTIENEFVTLSRWLQKQNIRVDDLLRGEVDKKVISTARQLCPCYYEVMPIFCEFYGGFVKRTW</sequence>
<name>A0A225V890_9STRA</name>
<gene>
    <name evidence="1" type="ORF">PHMEG_00026986</name>
</gene>
<organism evidence="1 2">
    <name type="scientific">Phytophthora megakarya</name>
    <dbReference type="NCBI Taxonomy" id="4795"/>
    <lineage>
        <taxon>Eukaryota</taxon>
        <taxon>Sar</taxon>
        <taxon>Stramenopiles</taxon>
        <taxon>Oomycota</taxon>
        <taxon>Peronosporomycetes</taxon>
        <taxon>Peronosporales</taxon>
        <taxon>Peronosporaceae</taxon>
        <taxon>Phytophthora</taxon>
    </lineage>
</organism>
<reference evidence="2" key="1">
    <citation type="submission" date="2017-03" db="EMBL/GenBank/DDBJ databases">
        <title>Phytopthora megakarya and P. palmivora, two closely related causual agents of cacao black pod achieved similar genome size and gene model numbers by different mechanisms.</title>
        <authorList>
            <person name="Ali S."/>
            <person name="Shao J."/>
            <person name="Larry D.J."/>
            <person name="Kronmiller B."/>
            <person name="Shen D."/>
            <person name="Strem M.D."/>
            <person name="Melnick R.L."/>
            <person name="Guiltinan M.J."/>
            <person name="Tyler B.M."/>
            <person name="Meinhardt L.W."/>
            <person name="Bailey B.A."/>
        </authorList>
    </citation>
    <scope>NUCLEOTIDE SEQUENCE [LARGE SCALE GENOMIC DNA]</scope>
    <source>
        <strain evidence="2">zdho120</strain>
    </source>
</reference>
<dbReference type="PANTHER" id="PTHR33324:SF2">
    <property type="entry name" value="MYB_SANT-LIKE DNA-BINDING DOMAIN-CONTAINING PROTEIN"/>
    <property type="match status" value="1"/>
</dbReference>
<dbReference type="Proteomes" id="UP000198211">
    <property type="component" value="Unassembled WGS sequence"/>
</dbReference>
<keyword evidence="2" id="KW-1185">Reference proteome</keyword>
<dbReference type="EMBL" id="NBNE01006735">
    <property type="protein sequence ID" value="OWZ01593.1"/>
    <property type="molecule type" value="Genomic_DNA"/>
</dbReference>
<accession>A0A225V890</accession>
<protein>
    <submittedName>
        <fullName evidence="1">Uncharacterized protein</fullName>
    </submittedName>
</protein>
<dbReference type="OrthoDB" id="129923at2759"/>
<evidence type="ECO:0000313" key="1">
    <source>
        <dbReference type="EMBL" id="OWZ01593.1"/>
    </source>
</evidence>
<dbReference type="AlphaFoldDB" id="A0A225V890"/>
<dbReference type="PANTHER" id="PTHR33324">
    <property type="entry name" value="EXPRESSED PROTEIN"/>
    <property type="match status" value="1"/>
</dbReference>
<comment type="caution">
    <text evidence="1">The sequence shown here is derived from an EMBL/GenBank/DDBJ whole genome shotgun (WGS) entry which is preliminary data.</text>
</comment>
<proteinExistence type="predicted"/>
<evidence type="ECO:0000313" key="2">
    <source>
        <dbReference type="Proteomes" id="UP000198211"/>
    </source>
</evidence>